<evidence type="ECO:0000256" key="1">
    <source>
        <dbReference type="SAM" id="MobiDB-lite"/>
    </source>
</evidence>
<protein>
    <submittedName>
        <fullName evidence="2">Uncharacterized protein</fullName>
    </submittedName>
</protein>
<accession>A0A7S3Q0D0</accession>
<feature type="compositionally biased region" description="Basic and acidic residues" evidence="1">
    <location>
        <begin position="130"/>
        <end position="169"/>
    </location>
</feature>
<feature type="region of interest" description="Disordered" evidence="1">
    <location>
        <begin position="84"/>
        <end position="236"/>
    </location>
</feature>
<proteinExistence type="predicted"/>
<feature type="compositionally biased region" description="Low complexity" evidence="1">
    <location>
        <begin position="260"/>
        <end position="271"/>
    </location>
</feature>
<feature type="region of interest" description="Disordered" evidence="1">
    <location>
        <begin position="344"/>
        <end position="446"/>
    </location>
</feature>
<dbReference type="AlphaFoldDB" id="A0A7S3Q0D0"/>
<feature type="compositionally biased region" description="Polar residues" evidence="1">
    <location>
        <begin position="223"/>
        <end position="234"/>
    </location>
</feature>
<gene>
    <name evidence="2" type="ORF">CDEB00056_LOCUS6582</name>
</gene>
<dbReference type="EMBL" id="HBIO01008608">
    <property type="protein sequence ID" value="CAE0461741.1"/>
    <property type="molecule type" value="Transcribed_RNA"/>
</dbReference>
<feature type="compositionally biased region" description="Low complexity" evidence="1">
    <location>
        <begin position="566"/>
        <end position="607"/>
    </location>
</feature>
<feature type="compositionally biased region" description="Polar residues" evidence="1">
    <location>
        <begin position="92"/>
        <end position="101"/>
    </location>
</feature>
<feature type="region of interest" description="Disordered" evidence="1">
    <location>
        <begin position="248"/>
        <end position="301"/>
    </location>
</feature>
<reference evidence="2" key="1">
    <citation type="submission" date="2021-01" db="EMBL/GenBank/DDBJ databases">
        <authorList>
            <person name="Corre E."/>
            <person name="Pelletier E."/>
            <person name="Niang G."/>
            <person name="Scheremetjew M."/>
            <person name="Finn R."/>
            <person name="Kale V."/>
            <person name="Holt S."/>
            <person name="Cochrane G."/>
            <person name="Meng A."/>
            <person name="Brown T."/>
            <person name="Cohen L."/>
        </authorList>
    </citation>
    <scope>NUCLEOTIDE SEQUENCE</scope>
    <source>
        <strain evidence="2">MM31A-1</strain>
    </source>
</reference>
<feature type="compositionally biased region" description="Basic and acidic residues" evidence="1">
    <location>
        <begin position="401"/>
        <end position="411"/>
    </location>
</feature>
<name>A0A7S3Q0D0_9STRA</name>
<feature type="compositionally biased region" description="Low complexity" evidence="1">
    <location>
        <begin position="350"/>
        <end position="360"/>
    </location>
</feature>
<evidence type="ECO:0000313" key="2">
    <source>
        <dbReference type="EMBL" id="CAE0461741.1"/>
    </source>
</evidence>
<feature type="region of interest" description="Disordered" evidence="1">
    <location>
        <begin position="552"/>
        <end position="607"/>
    </location>
</feature>
<feature type="compositionally biased region" description="Polar residues" evidence="1">
    <location>
        <begin position="369"/>
        <end position="399"/>
    </location>
</feature>
<feature type="region of interest" description="Disordered" evidence="1">
    <location>
        <begin position="22"/>
        <end position="42"/>
    </location>
</feature>
<feature type="compositionally biased region" description="Basic and acidic residues" evidence="1">
    <location>
        <begin position="276"/>
        <end position="285"/>
    </location>
</feature>
<feature type="compositionally biased region" description="Low complexity" evidence="1">
    <location>
        <begin position="287"/>
        <end position="298"/>
    </location>
</feature>
<sequence length="607" mass="66778">MVAPPSSPRLRVGDRMKSAKFQSFMDRKQRIDQSSSSLPLSPSGVKAIETFAKKSNSEDRATPTSSEYLYPYKAKKTMTVDERRSYFASQKKPLSTSTIQSARRAVSRAHNRPKQTSAERFRSYSNPRTNRMEQRDIHNESRGDGQVEGEGRTGVEKGHLERERPKQRLEVATLPRRSRSRSDILRSFQKRAPSFHHKPKSELEHSRPASAKLTLSMDEERTGTSADGESSKGSSVMRARGLIAKIQHKKASALDEKESSSSAQKRISSIKVARPSRQELCKNRENSSSGTRISTSTTPHRFKDCNSALYDVLKKDNIDSATIDMIVAVEKSFRQGIGTNLNAADEKSKGSQLSSSLSKAHSSEKVTPEASTSEQILPSSLPPRSNSDNNDADAGTSSLGDVKKKAREIIARRNSMSKLGKQKSGSFHNDKSTPSPPPTGAIGIDHNSADKSVQFKQFNYHKNPIGHGVQTNDSLPYKHFNHQPVPMFHDNSGAFRMNASVGSSFGYNGQTTSLIQQQQPMGMVMHPSPMSNLSMPSTFDPRFTNTGSTIQSYSASLQDDRKRTVSNSYVSYSSHSTSSSSSASSGSSSSRSGSMSYCSSRESTYAR</sequence>
<organism evidence="2">
    <name type="scientific">Chaetoceros debilis</name>
    <dbReference type="NCBI Taxonomy" id="122233"/>
    <lineage>
        <taxon>Eukaryota</taxon>
        <taxon>Sar</taxon>
        <taxon>Stramenopiles</taxon>
        <taxon>Ochrophyta</taxon>
        <taxon>Bacillariophyta</taxon>
        <taxon>Coscinodiscophyceae</taxon>
        <taxon>Chaetocerotophycidae</taxon>
        <taxon>Chaetocerotales</taxon>
        <taxon>Chaetocerotaceae</taxon>
        <taxon>Chaetoceros</taxon>
    </lineage>
</organism>